<evidence type="ECO:0000256" key="9">
    <source>
        <dbReference type="SAM" id="MobiDB-lite"/>
    </source>
</evidence>
<feature type="coiled-coil region" evidence="8">
    <location>
        <begin position="421"/>
        <end position="533"/>
    </location>
</feature>
<dbReference type="Pfam" id="PF04564">
    <property type="entry name" value="U-box"/>
    <property type="match status" value="1"/>
</dbReference>
<dbReference type="InterPro" id="IPR000719">
    <property type="entry name" value="Prot_kinase_dom"/>
</dbReference>
<sequence length="910" mass="101000">MAVVGRARASLPSSPSSSPLPAFSPWSPQPEVVERMFTRGGSGRSSSSSASGANRSASLREIDEEAAILGDDDDAGGGKLYVAVGKDIKDGRSNLVWAARNLLADDPKLVLLHVHQPADRIMIGLCKVPASQVEEKELKAYRKIEKEEMNTLLNQYLNFCRVSLKMQAETLVIEKNSPANGIIELIDQNHITKLVMGTSSFSVKRKVPKSKVAAGVHLQAKPYCQIFFTCKETLGCSREATQLCTKVESPRSSCASTISDQPELTPRSVSLPPGHPGLLGPIGQQPLPRRSNSVSYPLSGLIADNVENTPAARRQSIDNLLVSTDQQPLPRRSNSVSYPSPGLIAGSVEIMSAARRQSIDMTPTGSSPSSSQQSTGGSSLGLRDLDSMDGSPVPVSVASSEEHQHSMVEIHETFEQLHLVRNQLERSKKEASEGRQKAERDLFESSMMFKARESSLRKEKKEAEERLTREKIDLEKEHLHVCNELQKANEERAELESKLLQTNALMEELRQMQAELEREKEHAVKEAEEMRQTIGNSVFGPTSAVTLTEFSYTEIKEATDNFDDSKKIGSGGCGTVYKGFLRHTTVAIKKFNREGTTGDKEFNDEVETLSRMRHPNLVTLIGVCREAKALVFEFLSNGSLEDCLQGEHPREPLSWRMRIRIAADICTGLIFLHSNKPKGIAHGDLKPDNVLLDTSFVCKLADFGISRPLDVTNTTITPYHRTNQIKGTMGYMDPGYIASGEITAQYDVYSFGVVLMRLLTGKSPLGLPNEVEAALSNDMLQDIIDTSAGEWPPEYTEELARLALRCCRYERKQRPNLANEAWGILQAMMNCPDDKCKPPTYFICPMTQEIMRDPHIAADGFTYEGDAIKDWFQRGHKMSPMTYLSFTHHELIPNTALRFAIQEWQMQQQP</sequence>
<feature type="compositionally biased region" description="Low complexity" evidence="9">
    <location>
        <begin position="276"/>
        <end position="288"/>
    </location>
</feature>
<keyword evidence="8" id="KW-0175">Coiled coil</keyword>
<dbReference type="PANTHER" id="PTHR45647">
    <property type="entry name" value="OS02G0152300 PROTEIN"/>
    <property type="match status" value="1"/>
</dbReference>
<comment type="pathway">
    <text evidence="2">Protein modification; protein ubiquitination.</text>
</comment>
<dbReference type="GeneID" id="123399840"/>
<keyword evidence="4" id="KW-0808">Transferase</keyword>
<dbReference type="InterPro" id="IPR051348">
    <property type="entry name" value="U-box_ubiquitin_ligases"/>
</dbReference>
<evidence type="ECO:0000256" key="8">
    <source>
        <dbReference type="SAM" id="Coils"/>
    </source>
</evidence>
<dbReference type="InterPro" id="IPR014729">
    <property type="entry name" value="Rossmann-like_a/b/a_fold"/>
</dbReference>
<dbReference type="GO" id="GO:0016567">
    <property type="term" value="P:protein ubiquitination"/>
    <property type="evidence" value="ECO:0007669"/>
    <property type="project" value="UniProtKB-UniPathway"/>
</dbReference>
<dbReference type="Pfam" id="PF00069">
    <property type="entry name" value="Pkinase"/>
    <property type="match status" value="1"/>
</dbReference>
<feature type="region of interest" description="Disordered" evidence="9">
    <location>
        <begin position="321"/>
        <end position="340"/>
    </location>
</feature>
<dbReference type="Gene3D" id="1.10.510.10">
    <property type="entry name" value="Transferase(Phosphotransferase) domain 1"/>
    <property type="match status" value="1"/>
</dbReference>
<dbReference type="Gene3D" id="3.30.40.10">
    <property type="entry name" value="Zinc/RING finger domain, C3HC4 (zinc finger)"/>
    <property type="match status" value="1"/>
</dbReference>
<dbReference type="PROSITE" id="PS51698">
    <property type="entry name" value="U_BOX"/>
    <property type="match status" value="1"/>
</dbReference>
<dbReference type="SUPFAM" id="SSF52402">
    <property type="entry name" value="Adenine nucleotide alpha hydrolases-like"/>
    <property type="match status" value="1"/>
</dbReference>
<evidence type="ECO:0000256" key="4">
    <source>
        <dbReference type="ARBA" id="ARBA00022679"/>
    </source>
</evidence>
<keyword evidence="6" id="KW-0833">Ubl conjugation pathway</keyword>
<evidence type="ECO:0000256" key="3">
    <source>
        <dbReference type="ARBA" id="ARBA00012483"/>
    </source>
</evidence>
<dbReference type="PROSITE" id="PS50011">
    <property type="entry name" value="PROTEIN_KINASE_DOM"/>
    <property type="match status" value="1"/>
</dbReference>
<feature type="domain" description="Protein kinase" evidence="10">
    <location>
        <begin position="562"/>
        <end position="829"/>
    </location>
</feature>
<dbReference type="RefSeq" id="XP_044950156.1">
    <property type="nucleotide sequence ID" value="XM_045094221.1"/>
</dbReference>
<feature type="compositionally biased region" description="Low complexity" evidence="9">
    <location>
        <begin position="9"/>
        <end position="26"/>
    </location>
</feature>
<evidence type="ECO:0000256" key="1">
    <source>
        <dbReference type="ARBA" id="ARBA00000900"/>
    </source>
</evidence>
<dbReference type="InterPro" id="IPR008271">
    <property type="entry name" value="Ser/Thr_kinase_AS"/>
</dbReference>
<dbReference type="SUPFAM" id="SSF56112">
    <property type="entry name" value="Protein kinase-like (PK-like)"/>
    <property type="match status" value="1"/>
</dbReference>
<name>A0A8I6YJP9_HORVV</name>
<feature type="region of interest" description="Disordered" evidence="9">
    <location>
        <begin position="1"/>
        <end position="57"/>
    </location>
</feature>
<dbReference type="InterPro" id="IPR011009">
    <property type="entry name" value="Kinase-like_dom_sf"/>
</dbReference>
<evidence type="ECO:0000313" key="13">
    <source>
        <dbReference type="Proteomes" id="UP000011116"/>
    </source>
</evidence>
<evidence type="ECO:0000313" key="12">
    <source>
        <dbReference type="EnsemblPlants" id="HORVU.MOREX.r3.5HG0495240.1"/>
    </source>
</evidence>
<dbReference type="Gene3D" id="3.40.50.620">
    <property type="entry name" value="HUPs"/>
    <property type="match status" value="1"/>
</dbReference>
<evidence type="ECO:0000256" key="6">
    <source>
        <dbReference type="ARBA" id="ARBA00022786"/>
    </source>
</evidence>
<dbReference type="OrthoDB" id="4062651at2759"/>
<feature type="compositionally biased region" description="Low complexity" evidence="9">
    <location>
        <begin position="363"/>
        <end position="382"/>
    </location>
</feature>
<dbReference type="UniPathway" id="UPA00143"/>
<dbReference type="PROSITE" id="PS00108">
    <property type="entry name" value="PROTEIN_KINASE_ST"/>
    <property type="match status" value="1"/>
</dbReference>
<dbReference type="CDD" id="cd01989">
    <property type="entry name" value="USP_STK_Ubox_N"/>
    <property type="match status" value="1"/>
</dbReference>
<evidence type="ECO:0000256" key="7">
    <source>
        <dbReference type="ARBA" id="ARBA00022840"/>
    </source>
</evidence>
<protein>
    <recommendedName>
        <fullName evidence="3">RING-type E3 ubiquitin transferase</fullName>
        <ecNumber evidence="3">2.3.2.27</ecNumber>
    </recommendedName>
</protein>
<evidence type="ECO:0000259" key="11">
    <source>
        <dbReference type="PROSITE" id="PS51698"/>
    </source>
</evidence>
<feature type="region of interest" description="Disordered" evidence="9">
    <location>
        <begin position="253"/>
        <end position="293"/>
    </location>
</feature>
<evidence type="ECO:0000259" key="10">
    <source>
        <dbReference type="PROSITE" id="PS50011"/>
    </source>
</evidence>
<dbReference type="Gramene" id="HORVU.MOREX.r3.5HG0495240.1">
    <property type="protein sequence ID" value="HORVU.MOREX.r3.5HG0495240.1"/>
    <property type="gene ID" value="HORVU.MOREX.r3.5HG0495240"/>
</dbReference>
<feature type="compositionally biased region" description="Polar residues" evidence="9">
    <location>
        <begin position="321"/>
        <end position="338"/>
    </location>
</feature>
<dbReference type="Proteomes" id="UP000011116">
    <property type="component" value="Chromosome 5H"/>
</dbReference>
<accession>A0A8I6YJP9</accession>
<reference evidence="12" key="3">
    <citation type="submission" date="2022-01" db="UniProtKB">
        <authorList>
            <consortium name="EnsemblPlants"/>
        </authorList>
    </citation>
    <scope>IDENTIFICATION</scope>
    <source>
        <strain evidence="12">subsp. vulgare</strain>
    </source>
</reference>
<dbReference type="GO" id="GO:0061630">
    <property type="term" value="F:ubiquitin protein ligase activity"/>
    <property type="evidence" value="ECO:0007669"/>
    <property type="project" value="UniProtKB-EC"/>
</dbReference>
<gene>
    <name evidence="12" type="primary">LOC123399840</name>
</gene>
<feature type="compositionally biased region" description="Low complexity" evidence="9">
    <location>
        <begin position="44"/>
        <end position="57"/>
    </location>
</feature>
<keyword evidence="13" id="KW-1185">Reference proteome</keyword>
<dbReference type="SMART" id="SM00220">
    <property type="entry name" value="S_TKc"/>
    <property type="match status" value="1"/>
</dbReference>
<dbReference type="FunFam" id="3.30.200.20:FF:000162">
    <property type="entry name" value="Adenine nucleotide alpha hydrolase-like domain kinase"/>
    <property type="match status" value="1"/>
</dbReference>
<evidence type="ECO:0000256" key="2">
    <source>
        <dbReference type="ARBA" id="ARBA00004906"/>
    </source>
</evidence>
<dbReference type="InterPro" id="IPR003613">
    <property type="entry name" value="Ubox_domain"/>
</dbReference>
<dbReference type="SMR" id="A0A8I6YJP9"/>
<dbReference type="Gene3D" id="3.30.200.20">
    <property type="entry name" value="Phosphorylase Kinase, domain 1"/>
    <property type="match status" value="1"/>
</dbReference>
<proteinExistence type="predicted"/>
<dbReference type="EnsemblPlants" id="HORVU.MOREX.r3.5HG0495240.1">
    <property type="protein sequence ID" value="HORVU.MOREX.r3.5HG0495240.1"/>
    <property type="gene ID" value="HORVU.MOREX.r3.5HG0495240"/>
</dbReference>
<reference evidence="12" key="2">
    <citation type="submission" date="2020-10" db="EMBL/GenBank/DDBJ databases">
        <authorList>
            <person name="Scholz U."/>
            <person name="Mascher M."/>
            <person name="Fiebig A."/>
        </authorList>
    </citation>
    <scope>NUCLEOTIDE SEQUENCE [LARGE SCALE GENOMIC DNA]</scope>
    <source>
        <strain evidence="12">cv. Morex</strain>
    </source>
</reference>
<dbReference type="InterPro" id="IPR013083">
    <property type="entry name" value="Znf_RING/FYVE/PHD"/>
</dbReference>
<comment type="catalytic activity">
    <reaction evidence="1">
        <text>S-ubiquitinyl-[E2 ubiquitin-conjugating enzyme]-L-cysteine + [acceptor protein]-L-lysine = [E2 ubiquitin-conjugating enzyme]-L-cysteine + N(6)-ubiquitinyl-[acceptor protein]-L-lysine.</text>
        <dbReference type="EC" id="2.3.2.27"/>
    </reaction>
</comment>
<feature type="compositionally biased region" description="Polar residues" evidence="9">
    <location>
        <begin position="253"/>
        <end position="262"/>
    </location>
</feature>
<dbReference type="GO" id="GO:0004672">
    <property type="term" value="F:protein kinase activity"/>
    <property type="evidence" value="ECO:0007669"/>
    <property type="project" value="InterPro"/>
</dbReference>
<dbReference type="SUPFAM" id="SSF57850">
    <property type="entry name" value="RING/U-box"/>
    <property type="match status" value="1"/>
</dbReference>
<dbReference type="AlphaFoldDB" id="A0A8I6YJP9"/>
<dbReference type="PANTHER" id="PTHR45647:SF46">
    <property type="entry name" value="OS09G0569800 PROTEIN"/>
    <property type="match status" value="1"/>
</dbReference>
<feature type="domain" description="U-box" evidence="11">
    <location>
        <begin position="837"/>
        <end position="910"/>
    </location>
</feature>
<dbReference type="KEGG" id="hvg:123399840"/>
<keyword evidence="5" id="KW-0547">Nucleotide-binding</keyword>
<evidence type="ECO:0000256" key="5">
    <source>
        <dbReference type="ARBA" id="ARBA00022741"/>
    </source>
</evidence>
<dbReference type="EC" id="2.3.2.27" evidence="3"/>
<dbReference type="CDD" id="cd16655">
    <property type="entry name" value="RING-Ubox_WDSUB1-like"/>
    <property type="match status" value="1"/>
</dbReference>
<organism evidence="12 13">
    <name type="scientific">Hordeum vulgare subsp. vulgare</name>
    <name type="common">Domesticated barley</name>
    <dbReference type="NCBI Taxonomy" id="112509"/>
    <lineage>
        <taxon>Eukaryota</taxon>
        <taxon>Viridiplantae</taxon>
        <taxon>Streptophyta</taxon>
        <taxon>Embryophyta</taxon>
        <taxon>Tracheophyta</taxon>
        <taxon>Spermatophyta</taxon>
        <taxon>Magnoliopsida</taxon>
        <taxon>Liliopsida</taxon>
        <taxon>Poales</taxon>
        <taxon>Poaceae</taxon>
        <taxon>BOP clade</taxon>
        <taxon>Pooideae</taxon>
        <taxon>Triticodae</taxon>
        <taxon>Triticeae</taxon>
        <taxon>Hordeinae</taxon>
        <taxon>Hordeum</taxon>
    </lineage>
</organism>
<keyword evidence="7" id="KW-0067">ATP-binding</keyword>
<dbReference type="GO" id="GO:0005524">
    <property type="term" value="F:ATP binding"/>
    <property type="evidence" value="ECO:0007669"/>
    <property type="project" value="UniProtKB-KW"/>
</dbReference>
<dbReference type="SMART" id="SM00504">
    <property type="entry name" value="Ubox"/>
    <property type="match status" value="1"/>
</dbReference>
<reference evidence="13" key="1">
    <citation type="journal article" date="2012" name="Nature">
        <title>A physical, genetic and functional sequence assembly of the barley genome.</title>
        <authorList>
            <consortium name="The International Barley Genome Sequencing Consortium"/>
            <person name="Mayer K.F."/>
            <person name="Waugh R."/>
            <person name="Brown J.W."/>
            <person name="Schulman A."/>
            <person name="Langridge P."/>
            <person name="Platzer M."/>
            <person name="Fincher G.B."/>
            <person name="Muehlbauer G.J."/>
            <person name="Sato K."/>
            <person name="Close T.J."/>
            <person name="Wise R.P."/>
            <person name="Stein N."/>
        </authorList>
    </citation>
    <scope>NUCLEOTIDE SEQUENCE [LARGE SCALE GENOMIC DNA]</scope>
    <source>
        <strain evidence="13">cv. Morex</strain>
    </source>
</reference>
<feature type="region of interest" description="Disordered" evidence="9">
    <location>
        <begin position="359"/>
        <end position="404"/>
    </location>
</feature>
<dbReference type="Gramene" id="HORVU.MOREX.r2.5HG0410610.1">
    <property type="protein sequence ID" value="HORVU.MOREX.r2.5HG0410610.1"/>
    <property type="gene ID" value="HORVU.MOREX.r2.5HG0410610"/>
</dbReference>